<feature type="transmembrane region" description="Helical" evidence="1">
    <location>
        <begin position="6"/>
        <end position="30"/>
    </location>
</feature>
<name>A0A8T0TAQ3_PANVG</name>
<gene>
    <name evidence="2" type="ORF">PVAP13_4NG097500</name>
</gene>
<dbReference type="EMBL" id="CM029044">
    <property type="protein sequence ID" value="KAG2605179.1"/>
    <property type="molecule type" value="Genomic_DNA"/>
</dbReference>
<evidence type="ECO:0000313" key="3">
    <source>
        <dbReference type="Proteomes" id="UP000823388"/>
    </source>
</evidence>
<keyword evidence="1" id="KW-0472">Membrane</keyword>
<keyword evidence="1" id="KW-0812">Transmembrane</keyword>
<proteinExistence type="predicted"/>
<comment type="caution">
    <text evidence="2">The sequence shown here is derived from an EMBL/GenBank/DDBJ whole genome shotgun (WGS) entry which is preliminary data.</text>
</comment>
<reference evidence="2" key="1">
    <citation type="submission" date="2020-05" db="EMBL/GenBank/DDBJ databases">
        <title>WGS assembly of Panicum virgatum.</title>
        <authorList>
            <person name="Lovell J.T."/>
            <person name="Jenkins J."/>
            <person name="Shu S."/>
            <person name="Juenger T.E."/>
            <person name="Schmutz J."/>
        </authorList>
    </citation>
    <scope>NUCLEOTIDE SEQUENCE</scope>
    <source>
        <strain evidence="2">AP13</strain>
    </source>
</reference>
<evidence type="ECO:0000256" key="1">
    <source>
        <dbReference type="SAM" id="Phobius"/>
    </source>
</evidence>
<keyword evidence="3" id="KW-1185">Reference proteome</keyword>
<sequence>MTGSKVLPWLLLLAVLSGSWTIAVIIPAAARGGRRTVGRRPAGACRRRCRRLGHRAAAVSLRRPWHKLPGANGDEAGWTLVRDVEPHQQRLSKATTTNALKMGWCDDSSSREDAVCSGSRTGIPGYI</sequence>
<dbReference type="AlphaFoldDB" id="A0A8T0TAQ3"/>
<organism evidence="2 3">
    <name type="scientific">Panicum virgatum</name>
    <name type="common">Blackwell switchgrass</name>
    <dbReference type="NCBI Taxonomy" id="38727"/>
    <lineage>
        <taxon>Eukaryota</taxon>
        <taxon>Viridiplantae</taxon>
        <taxon>Streptophyta</taxon>
        <taxon>Embryophyta</taxon>
        <taxon>Tracheophyta</taxon>
        <taxon>Spermatophyta</taxon>
        <taxon>Magnoliopsida</taxon>
        <taxon>Liliopsida</taxon>
        <taxon>Poales</taxon>
        <taxon>Poaceae</taxon>
        <taxon>PACMAD clade</taxon>
        <taxon>Panicoideae</taxon>
        <taxon>Panicodae</taxon>
        <taxon>Paniceae</taxon>
        <taxon>Panicinae</taxon>
        <taxon>Panicum</taxon>
        <taxon>Panicum sect. Hiantes</taxon>
    </lineage>
</organism>
<protein>
    <submittedName>
        <fullName evidence="2">Uncharacterized protein</fullName>
    </submittedName>
</protein>
<accession>A0A8T0TAQ3</accession>
<dbReference type="Proteomes" id="UP000823388">
    <property type="component" value="Chromosome 4N"/>
</dbReference>
<keyword evidence="1" id="KW-1133">Transmembrane helix</keyword>
<evidence type="ECO:0000313" key="2">
    <source>
        <dbReference type="EMBL" id="KAG2605179.1"/>
    </source>
</evidence>